<organism evidence="4 5">
    <name type="scientific">Puniceibacterium sediminis</name>
    <dbReference type="NCBI Taxonomy" id="1608407"/>
    <lineage>
        <taxon>Bacteria</taxon>
        <taxon>Pseudomonadati</taxon>
        <taxon>Pseudomonadota</taxon>
        <taxon>Alphaproteobacteria</taxon>
        <taxon>Rhodobacterales</taxon>
        <taxon>Paracoccaceae</taxon>
        <taxon>Puniceibacterium</taxon>
    </lineage>
</organism>
<keyword evidence="5" id="KW-1185">Reference proteome</keyword>
<dbReference type="InterPro" id="IPR054767">
    <property type="entry name" value="Cas10-Cmr2_palm2"/>
</dbReference>
<dbReference type="RefSeq" id="WP_141135088.1">
    <property type="nucleotide sequence ID" value="NZ_FZNN01000005.1"/>
</dbReference>
<accession>A0A238WDS5</accession>
<dbReference type="EMBL" id="FZNN01000005">
    <property type="protein sequence ID" value="SNR44588.1"/>
    <property type="molecule type" value="Genomic_DNA"/>
</dbReference>
<dbReference type="GO" id="GO:0000166">
    <property type="term" value="F:nucleotide binding"/>
    <property type="evidence" value="ECO:0007669"/>
    <property type="project" value="UniProtKB-KW"/>
</dbReference>
<name>A0A238WDS5_9RHOB</name>
<evidence type="ECO:0000256" key="1">
    <source>
        <dbReference type="ARBA" id="ARBA00022741"/>
    </source>
</evidence>
<feature type="domain" description="Cas10/Cmr2 second palm" evidence="3">
    <location>
        <begin position="229"/>
        <end position="378"/>
    </location>
</feature>
<evidence type="ECO:0000313" key="5">
    <source>
        <dbReference type="Proteomes" id="UP000198417"/>
    </source>
</evidence>
<gene>
    <name evidence="4" type="ORF">SAMN06265370_105129</name>
</gene>
<dbReference type="AlphaFoldDB" id="A0A238WDS5"/>
<dbReference type="Pfam" id="PF22335">
    <property type="entry name" value="Cas10-Cmr2_palm2"/>
    <property type="match status" value="1"/>
</dbReference>
<reference evidence="4 5" key="1">
    <citation type="submission" date="2017-06" db="EMBL/GenBank/DDBJ databases">
        <authorList>
            <person name="Kim H.J."/>
            <person name="Triplett B.A."/>
        </authorList>
    </citation>
    <scope>NUCLEOTIDE SEQUENCE [LARGE SCALE GENOMIC DNA]</scope>
    <source>
        <strain evidence="4 5">DSM 29052</strain>
    </source>
</reference>
<evidence type="ECO:0000313" key="4">
    <source>
        <dbReference type="EMBL" id="SNR44588.1"/>
    </source>
</evidence>
<keyword evidence="2" id="KW-0051">Antiviral defense</keyword>
<sequence length="590" mass="63628">MMIQFEAKSIQEWISSGNKLNDISGGSEILEVLVSSQPQAGGDESLLMQCLRQSEVAGNLVVNAASRIQIECEQEEEAKCIAFCRLWVLVLRSIAPDLKYDLDIRTIAFDEHGDEIITVHRDFGGQGALPMIGPMVQRSPLTGRPAVAAVPVSSGRADTSEKEVVDQATFARRLYGRRTRKDAKTGNTKANEKNVTLLLQKIIPDSGEDTLVLMSDTEELSERAGRRSLAYVHADASGLGAVYGALNVSKASKSEVKRFSEGLDHLTQESVRFAVGKCVALFQGSSGEKPLPIRPILVGGDDVTVILPATLGYAFAVAFMSQFKSRSRVLMAETKQRVGLETLPDSINVGCGIAFVGPHYPARNALELADSLCSFSKVSVGRTTSALAFHRVKGAANASDYKSILKDELTVSVGGLRFSTNGPYLLSAPQTESDLQFGGKGMAADRSSETLGMLNGFMTVDQLSDLVITLAHPEFPNGPMRKVLDLVDQLPSDGDARLKRIFEVSDGSDAPKVRDLAKDLKQQLSPSQTNGKGVSIWRPRGRIYSKQGTYKIGADTPLSTPLSDANTLISVSHRPGKTAQPMIIKTDEVS</sequence>
<protein>
    <recommendedName>
        <fullName evidence="3">Cas10/Cmr2 second palm domain-containing protein</fullName>
    </recommendedName>
</protein>
<dbReference type="Proteomes" id="UP000198417">
    <property type="component" value="Unassembled WGS sequence"/>
</dbReference>
<dbReference type="OrthoDB" id="442064at2"/>
<proteinExistence type="predicted"/>
<dbReference type="InterPro" id="IPR043128">
    <property type="entry name" value="Rev_trsase/Diguanyl_cyclase"/>
</dbReference>
<evidence type="ECO:0000259" key="3">
    <source>
        <dbReference type="Pfam" id="PF22335"/>
    </source>
</evidence>
<keyword evidence="1" id="KW-0547">Nucleotide-binding</keyword>
<dbReference type="GO" id="GO:0051607">
    <property type="term" value="P:defense response to virus"/>
    <property type="evidence" value="ECO:0007669"/>
    <property type="project" value="UniProtKB-KW"/>
</dbReference>
<evidence type="ECO:0000256" key="2">
    <source>
        <dbReference type="ARBA" id="ARBA00023118"/>
    </source>
</evidence>
<dbReference type="Gene3D" id="3.30.70.270">
    <property type="match status" value="1"/>
</dbReference>